<evidence type="ECO:0000256" key="1">
    <source>
        <dbReference type="SAM" id="MobiDB-lite"/>
    </source>
</evidence>
<reference evidence="2 3" key="1">
    <citation type="submission" date="2023-03" db="EMBL/GenBank/DDBJ databases">
        <title>WGS of Gossypium arboreum.</title>
        <authorList>
            <person name="Yu D."/>
        </authorList>
    </citation>
    <scope>NUCLEOTIDE SEQUENCE [LARGE SCALE GENOMIC DNA]</scope>
    <source>
        <tissue evidence="2">Leaf</tissue>
    </source>
</reference>
<keyword evidence="3" id="KW-1185">Reference proteome</keyword>
<feature type="region of interest" description="Disordered" evidence="1">
    <location>
        <begin position="38"/>
        <end position="58"/>
    </location>
</feature>
<accession>A0ABR0QK56</accession>
<gene>
    <name evidence="2" type="ORF">PVK06_008225</name>
</gene>
<protein>
    <submittedName>
        <fullName evidence="2">Uncharacterized protein</fullName>
    </submittedName>
</protein>
<dbReference type="Proteomes" id="UP001358586">
    <property type="component" value="Chromosome 3"/>
</dbReference>
<proteinExistence type="predicted"/>
<feature type="region of interest" description="Disordered" evidence="1">
    <location>
        <begin position="120"/>
        <end position="147"/>
    </location>
</feature>
<organism evidence="2 3">
    <name type="scientific">Gossypium arboreum</name>
    <name type="common">Tree cotton</name>
    <name type="synonym">Gossypium nanking</name>
    <dbReference type="NCBI Taxonomy" id="29729"/>
    <lineage>
        <taxon>Eukaryota</taxon>
        <taxon>Viridiplantae</taxon>
        <taxon>Streptophyta</taxon>
        <taxon>Embryophyta</taxon>
        <taxon>Tracheophyta</taxon>
        <taxon>Spermatophyta</taxon>
        <taxon>Magnoliopsida</taxon>
        <taxon>eudicotyledons</taxon>
        <taxon>Gunneridae</taxon>
        <taxon>Pentapetalae</taxon>
        <taxon>rosids</taxon>
        <taxon>malvids</taxon>
        <taxon>Malvales</taxon>
        <taxon>Malvaceae</taxon>
        <taxon>Malvoideae</taxon>
        <taxon>Gossypium</taxon>
    </lineage>
</organism>
<name>A0ABR0QK56_GOSAR</name>
<sequence length="147" mass="16678">MTIKGNRSYPSHPRFIPRAWILGLDHWNIFTHCTTRRLDDPTPKSSMGNTKQPRFDGNTKCWTPGRHLVGAFDLSFSQQMFNARNTYKGMTSSSSGWQPTIDFVCFDDYTRRDDVLPTTSTVDRTSNLGDVGGVKNEERTDTNANPI</sequence>
<comment type="caution">
    <text evidence="2">The sequence shown here is derived from an EMBL/GenBank/DDBJ whole genome shotgun (WGS) entry which is preliminary data.</text>
</comment>
<feature type="compositionally biased region" description="Polar residues" evidence="1">
    <location>
        <begin position="43"/>
        <end position="52"/>
    </location>
</feature>
<evidence type="ECO:0000313" key="2">
    <source>
        <dbReference type="EMBL" id="KAK5839436.1"/>
    </source>
</evidence>
<dbReference type="EMBL" id="JARKNE010000003">
    <property type="protein sequence ID" value="KAK5839436.1"/>
    <property type="molecule type" value="Genomic_DNA"/>
</dbReference>
<evidence type="ECO:0000313" key="3">
    <source>
        <dbReference type="Proteomes" id="UP001358586"/>
    </source>
</evidence>